<dbReference type="AlphaFoldDB" id="A0A3R7FE30"/>
<dbReference type="GO" id="GO:0005737">
    <property type="term" value="C:cytoplasm"/>
    <property type="evidence" value="ECO:0007669"/>
    <property type="project" value="TreeGrafter"/>
</dbReference>
<dbReference type="InterPro" id="IPR036252">
    <property type="entry name" value="Proteasome_activ_sf"/>
</dbReference>
<comment type="caution">
    <text evidence="6">The sequence shown here is derived from an EMBL/GenBank/DDBJ whole genome shotgun (WGS) entry which is preliminary data.</text>
</comment>
<dbReference type="GO" id="GO:0005654">
    <property type="term" value="C:nucleoplasm"/>
    <property type="evidence" value="ECO:0007669"/>
    <property type="project" value="TreeGrafter"/>
</dbReference>
<dbReference type="EMBL" id="NIRI02000076">
    <property type="protein sequence ID" value="KAG5441803.1"/>
    <property type="molecule type" value="Genomic_DNA"/>
</dbReference>
<dbReference type="Pfam" id="PF02252">
    <property type="entry name" value="PA28_C"/>
    <property type="match status" value="1"/>
</dbReference>
<evidence type="ECO:0000256" key="2">
    <source>
        <dbReference type="ARBA" id="ARBA00022942"/>
    </source>
</evidence>
<dbReference type="Gene3D" id="1.20.5.120">
    <property type="entry name" value="Proteasome activator pa28, N-terminal domain"/>
    <property type="match status" value="1"/>
</dbReference>
<evidence type="ECO:0000259" key="4">
    <source>
        <dbReference type="Pfam" id="PF02251"/>
    </source>
</evidence>
<reference evidence="6 7" key="1">
    <citation type="journal article" date="2018" name="Biotechnol. Adv.">
        <title>Improved genomic resources and new bioinformatic workflow for the carcinogenic parasite Clonorchis sinensis: Biotechnological implications.</title>
        <authorList>
            <person name="Wang D."/>
            <person name="Korhonen P.K."/>
            <person name="Gasser R.B."/>
            <person name="Young N.D."/>
        </authorList>
    </citation>
    <scope>NUCLEOTIDE SEQUENCE [LARGE SCALE GENOMIC DNA]</scope>
    <source>
        <strain evidence="6">Cs-k2</strain>
    </source>
</reference>
<proteinExistence type="inferred from homology"/>
<evidence type="ECO:0000256" key="3">
    <source>
        <dbReference type="ARBA" id="ARBA00037467"/>
    </source>
</evidence>
<dbReference type="PANTHER" id="PTHR10660:SF2">
    <property type="entry name" value="LD45860P"/>
    <property type="match status" value="1"/>
</dbReference>
<sequence>MPVAVGDYLRAYFTREAEERLRDTIPAKIRELDELLRDPIFDLNSGLRNIRMNAEAESAKLEEVLKNTDSNRTVPVHLPVVNNEIMEQAYMSVRPYIIQLIEDTQILRMWVQLNIPRIEDGNNFGVSVQEEVLLETSKAELDASAMLDFFGDYLMYRAKVASKVCKWPTIKDYRRALCDADEALLIRCSYQTRAELQIGKARWPKWLEREFTDRKVRGSNPTSASRLPLSRLWQRGSISALMLPSGGMTARHREGIVLRLTTKTPPTPISSPVLQRLQPGALGITCFSSWKADLSEMTHTFRNLFRTPVPTVTSFPCQASMPSEGSTRTEIVSGIPGLDKSDRNAAIAFKLRTFRSLISLLNR</sequence>
<evidence type="ECO:0000259" key="5">
    <source>
        <dbReference type="Pfam" id="PF02252"/>
    </source>
</evidence>
<dbReference type="OrthoDB" id="6591885at2759"/>
<evidence type="ECO:0000313" key="7">
    <source>
        <dbReference type="Proteomes" id="UP000286415"/>
    </source>
</evidence>
<reference evidence="6 7" key="2">
    <citation type="journal article" date="2021" name="Genomics">
        <title>High-quality reference genome for Clonorchis sinensis.</title>
        <authorList>
            <person name="Young N.D."/>
            <person name="Stroehlein A.J."/>
            <person name="Kinkar L."/>
            <person name="Wang T."/>
            <person name="Sohn W.M."/>
            <person name="Chang B.C.H."/>
            <person name="Kaur P."/>
            <person name="Weisz D."/>
            <person name="Dudchenko O."/>
            <person name="Aiden E.L."/>
            <person name="Korhonen P.K."/>
            <person name="Gasser R.B."/>
        </authorList>
    </citation>
    <scope>NUCLEOTIDE SEQUENCE [LARGE SCALE GENOMIC DNA]</scope>
    <source>
        <strain evidence="6">Cs-k2</strain>
    </source>
</reference>
<name>A0A3R7FE30_CLOSI</name>
<dbReference type="STRING" id="79923.A0A3R7FE30"/>
<dbReference type="InterPro" id="IPR009077">
    <property type="entry name" value="Proteasome_activ_PA28"/>
</dbReference>
<dbReference type="GO" id="GO:0061133">
    <property type="term" value="F:endopeptidase activator activity"/>
    <property type="evidence" value="ECO:0007669"/>
    <property type="project" value="TreeGrafter"/>
</dbReference>
<comment type="similarity">
    <text evidence="1">Belongs to the PA28 family.</text>
</comment>
<dbReference type="PANTHER" id="PTHR10660">
    <property type="entry name" value="PROTEASOME REGULATOR PA28"/>
    <property type="match status" value="1"/>
</dbReference>
<evidence type="ECO:0000313" key="6">
    <source>
        <dbReference type="EMBL" id="KAG5441803.1"/>
    </source>
</evidence>
<dbReference type="InterPro" id="IPR036997">
    <property type="entry name" value="PA28_C_sf"/>
</dbReference>
<dbReference type="InterPro" id="IPR003185">
    <property type="entry name" value="Proteasome_activ_PA28_N"/>
</dbReference>
<dbReference type="Proteomes" id="UP000286415">
    <property type="component" value="Unassembled WGS sequence"/>
</dbReference>
<dbReference type="GO" id="GO:2000045">
    <property type="term" value="P:regulation of G1/S transition of mitotic cell cycle"/>
    <property type="evidence" value="ECO:0007669"/>
    <property type="project" value="TreeGrafter"/>
</dbReference>
<dbReference type="SUPFAM" id="SSF47216">
    <property type="entry name" value="Proteasome activator"/>
    <property type="match status" value="1"/>
</dbReference>
<feature type="domain" description="Proteasome activator PA28 N-terminal" evidence="4">
    <location>
        <begin position="10"/>
        <end position="44"/>
    </location>
</feature>
<feature type="domain" description="Proteasome activator PA28 C-terminal" evidence="5">
    <location>
        <begin position="82"/>
        <end position="190"/>
    </location>
</feature>
<organism evidence="6 7">
    <name type="scientific">Clonorchis sinensis</name>
    <name type="common">Chinese liver fluke</name>
    <dbReference type="NCBI Taxonomy" id="79923"/>
    <lineage>
        <taxon>Eukaryota</taxon>
        <taxon>Metazoa</taxon>
        <taxon>Spiralia</taxon>
        <taxon>Lophotrochozoa</taxon>
        <taxon>Platyhelminthes</taxon>
        <taxon>Trematoda</taxon>
        <taxon>Digenea</taxon>
        <taxon>Opisthorchiida</taxon>
        <taxon>Opisthorchiata</taxon>
        <taxon>Opisthorchiidae</taxon>
        <taxon>Clonorchis</taxon>
    </lineage>
</organism>
<dbReference type="FunFam" id="1.20.120.180:FF:000002">
    <property type="entry name" value="Proteasome activator complex subunit 1"/>
    <property type="match status" value="1"/>
</dbReference>
<dbReference type="InterPro" id="IPR036996">
    <property type="entry name" value="PA28_N_sf"/>
</dbReference>
<protein>
    <submittedName>
        <fullName evidence="6">Proteasome activator complex subunit 3</fullName>
    </submittedName>
</protein>
<gene>
    <name evidence="6" type="ORF">CSKR_113295</name>
</gene>
<accession>A0A3R7FE30</accession>
<keyword evidence="7" id="KW-1185">Reference proteome</keyword>
<dbReference type="InParanoid" id="A0A3R7FE30"/>
<evidence type="ECO:0000256" key="1">
    <source>
        <dbReference type="ARBA" id="ARBA00005883"/>
    </source>
</evidence>
<dbReference type="InterPro" id="IPR003186">
    <property type="entry name" value="PA28_C"/>
</dbReference>
<dbReference type="Pfam" id="PF02251">
    <property type="entry name" value="PA28_N"/>
    <property type="match status" value="1"/>
</dbReference>
<dbReference type="GO" id="GO:0008537">
    <property type="term" value="C:proteasome activator complex"/>
    <property type="evidence" value="ECO:0007669"/>
    <property type="project" value="InterPro"/>
</dbReference>
<dbReference type="Gene3D" id="1.20.120.180">
    <property type="entry name" value="Proteasome activator pa28, C-terminal domain"/>
    <property type="match status" value="1"/>
</dbReference>
<comment type="function">
    <text evidence="3">Implicated in immunoproteasome assembly and required for efficient antigen processing. The PA28 activator complex enhances the generation of class I binding peptides by altering the cleavage pattern of the proteasome.</text>
</comment>
<keyword evidence="2 6" id="KW-0647">Proteasome</keyword>
<dbReference type="GO" id="GO:0061136">
    <property type="term" value="P:regulation of proteasomal protein catabolic process"/>
    <property type="evidence" value="ECO:0007669"/>
    <property type="project" value="TreeGrafter"/>
</dbReference>